<accession>A0AA91I8I8</accession>
<dbReference type="Pfam" id="PF03739">
    <property type="entry name" value="LptF_LptG"/>
    <property type="match status" value="1"/>
</dbReference>
<comment type="subcellular location">
    <subcellularLocation>
        <location evidence="1">Cell membrane</location>
        <topology evidence="1">Multi-pass membrane protein</topology>
    </subcellularLocation>
</comment>
<proteinExistence type="predicted"/>
<dbReference type="RefSeq" id="WP_081270532.1">
    <property type="nucleotide sequence ID" value="NZ_LVHG01000077.1"/>
</dbReference>
<sequence length="370" mass="41421">MKTIRRLIYVEVLKSVAFVTLGFLSLFFFFDFVDELQSIGKPDSLNYGPLQALIYVALLIPSHLYELLPITVLIGSIFVMARLAQSSEYTILRTSGLGPWRALRTLLLLGLSFVVLTFAVGDYVAPNSERTGQLLKARYQGTYSLAGNTGAWLKEKRGDVSYAVNVLAIDRGGALKSPRIFEFDDKGYIKTQTLAASARISDDGHWILSDVDQQKYDTQGSADQAHIVSTKLPELNWPTSLTAEMVSVALLRPDRMSTIDLFDYIRHLDANGQTAQRYEIEFWRKVFYPLSCLVMVVLALPFAYLHFRQAGITTYVFGGVMIGISFFLLNNVFGYLGNLGNWSPWLTAAAPGLIYSVMSLTAFSWLVLRR</sequence>
<feature type="transmembrane region" description="Helical" evidence="6">
    <location>
        <begin position="345"/>
        <end position="368"/>
    </location>
</feature>
<feature type="transmembrane region" description="Helical" evidence="6">
    <location>
        <begin position="312"/>
        <end position="333"/>
    </location>
</feature>
<keyword evidence="3 6" id="KW-0812">Transmembrane</keyword>
<feature type="transmembrane region" description="Helical" evidence="6">
    <location>
        <begin position="102"/>
        <end position="125"/>
    </location>
</feature>
<keyword evidence="2" id="KW-1003">Cell membrane</keyword>
<evidence type="ECO:0000256" key="2">
    <source>
        <dbReference type="ARBA" id="ARBA00022475"/>
    </source>
</evidence>
<keyword evidence="4 6" id="KW-1133">Transmembrane helix</keyword>
<dbReference type="InterPro" id="IPR030923">
    <property type="entry name" value="LptG"/>
</dbReference>
<gene>
    <name evidence="7" type="ORF">A3K87_27550</name>
</gene>
<dbReference type="PANTHER" id="PTHR33529:SF2">
    <property type="entry name" value="LIPOPOLYSACCHARIDE EXPORT SYSTEM PERMEASE PROTEIN LPTG"/>
    <property type="match status" value="1"/>
</dbReference>
<dbReference type="GO" id="GO:0043190">
    <property type="term" value="C:ATP-binding cassette (ABC) transporter complex"/>
    <property type="evidence" value="ECO:0007669"/>
    <property type="project" value="InterPro"/>
</dbReference>
<evidence type="ECO:0000256" key="1">
    <source>
        <dbReference type="ARBA" id="ARBA00004651"/>
    </source>
</evidence>
<dbReference type="EMBL" id="LVHG01000077">
    <property type="protein sequence ID" value="OAK58800.1"/>
    <property type="molecule type" value="Genomic_DNA"/>
</dbReference>
<keyword evidence="5 6" id="KW-0472">Membrane</keyword>
<dbReference type="GO" id="GO:0015920">
    <property type="term" value="P:lipopolysaccharide transport"/>
    <property type="evidence" value="ECO:0007669"/>
    <property type="project" value="TreeGrafter"/>
</dbReference>
<comment type="caution">
    <text evidence="7">The sequence shown here is derived from an EMBL/GenBank/DDBJ whole genome shotgun (WGS) entry which is preliminary data.</text>
</comment>
<feature type="transmembrane region" description="Helical" evidence="6">
    <location>
        <begin position="286"/>
        <end position="305"/>
    </location>
</feature>
<reference evidence="7 8" key="1">
    <citation type="submission" date="2016-03" db="EMBL/GenBank/DDBJ databases">
        <title>Genome sequence of Variovorax paradoxus KB5.</title>
        <authorList>
            <person name="Jeong H."/>
            <person name="Hong C.E."/>
            <person name="Jo S.H."/>
            <person name="Park J.M."/>
        </authorList>
    </citation>
    <scope>NUCLEOTIDE SEQUENCE [LARGE SCALE GENOMIC DNA]</scope>
    <source>
        <strain evidence="7 8">KB5</strain>
    </source>
</reference>
<protein>
    <submittedName>
        <fullName evidence="7">LPS export ABC transporter permease LptG</fullName>
    </submittedName>
</protein>
<evidence type="ECO:0000256" key="6">
    <source>
        <dbReference type="SAM" id="Phobius"/>
    </source>
</evidence>
<feature type="transmembrane region" description="Helical" evidence="6">
    <location>
        <begin position="53"/>
        <end position="81"/>
    </location>
</feature>
<evidence type="ECO:0000256" key="3">
    <source>
        <dbReference type="ARBA" id="ARBA00022692"/>
    </source>
</evidence>
<evidence type="ECO:0000313" key="8">
    <source>
        <dbReference type="Proteomes" id="UP000077852"/>
    </source>
</evidence>
<organism evidence="7 8">
    <name type="scientific">Variovorax paradoxus</name>
    <dbReference type="NCBI Taxonomy" id="34073"/>
    <lineage>
        <taxon>Bacteria</taxon>
        <taxon>Pseudomonadati</taxon>
        <taxon>Pseudomonadota</taxon>
        <taxon>Betaproteobacteria</taxon>
        <taxon>Burkholderiales</taxon>
        <taxon>Comamonadaceae</taxon>
        <taxon>Variovorax</taxon>
    </lineage>
</organism>
<evidence type="ECO:0000256" key="5">
    <source>
        <dbReference type="ARBA" id="ARBA00023136"/>
    </source>
</evidence>
<dbReference type="PANTHER" id="PTHR33529">
    <property type="entry name" value="SLR0882 PROTEIN-RELATED"/>
    <property type="match status" value="1"/>
</dbReference>
<dbReference type="GO" id="GO:0055085">
    <property type="term" value="P:transmembrane transport"/>
    <property type="evidence" value="ECO:0007669"/>
    <property type="project" value="InterPro"/>
</dbReference>
<name>A0AA91I8I8_VARPD</name>
<dbReference type="AlphaFoldDB" id="A0AA91I8I8"/>
<dbReference type="Proteomes" id="UP000077852">
    <property type="component" value="Unassembled WGS sequence"/>
</dbReference>
<dbReference type="InterPro" id="IPR005495">
    <property type="entry name" value="LptG/LptF_permease"/>
</dbReference>
<evidence type="ECO:0000256" key="4">
    <source>
        <dbReference type="ARBA" id="ARBA00022989"/>
    </source>
</evidence>
<feature type="transmembrane region" description="Helical" evidence="6">
    <location>
        <begin position="12"/>
        <end position="33"/>
    </location>
</feature>
<dbReference type="NCBIfam" id="TIGR04408">
    <property type="entry name" value="LptG_lptG"/>
    <property type="match status" value="1"/>
</dbReference>
<evidence type="ECO:0000313" key="7">
    <source>
        <dbReference type="EMBL" id="OAK58800.1"/>
    </source>
</evidence>